<dbReference type="AlphaFoldDB" id="A2FX49"/>
<keyword evidence="3" id="KW-1185">Reference proteome</keyword>
<gene>
    <name evidence="2" type="ORF">TVAG_395730</name>
</gene>
<evidence type="ECO:0000313" key="3">
    <source>
        <dbReference type="Proteomes" id="UP000001542"/>
    </source>
</evidence>
<dbReference type="SMR" id="A2FX49"/>
<dbReference type="RefSeq" id="XP_001303457.1">
    <property type="nucleotide sequence ID" value="XM_001303456.1"/>
</dbReference>
<proteinExistence type="predicted"/>
<reference evidence="2" key="1">
    <citation type="submission" date="2006-10" db="EMBL/GenBank/DDBJ databases">
        <authorList>
            <person name="Amadeo P."/>
            <person name="Zhao Q."/>
            <person name="Wortman J."/>
            <person name="Fraser-Liggett C."/>
            <person name="Carlton J."/>
        </authorList>
    </citation>
    <scope>NUCLEOTIDE SEQUENCE</scope>
    <source>
        <strain evidence="2">G3</strain>
    </source>
</reference>
<dbReference type="InParanoid" id="A2FX49"/>
<dbReference type="CDD" id="cd04758">
    <property type="entry name" value="Commd10"/>
    <property type="match status" value="1"/>
</dbReference>
<evidence type="ECO:0000259" key="1">
    <source>
        <dbReference type="PROSITE" id="PS51269"/>
    </source>
</evidence>
<dbReference type="VEuPathDB" id="TrichDB:TVAG_395730"/>
<dbReference type="Proteomes" id="UP000001542">
    <property type="component" value="Unassembled WGS sequence"/>
</dbReference>
<dbReference type="OrthoDB" id="77522at2759"/>
<dbReference type="KEGG" id="tva:4748213"/>
<dbReference type="VEuPathDB" id="TrichDB:TVAGG3_0902400"/>
<name>A2FX49_TRIV3</name>
<dbReference type="InterPro" id="IPR037361">
    <property type="entry name" value="COMMD10"/>
</dbReference>
<dbReference type="OMA" id="FVEFNHK"/>
<organism evidence="2 3">
    <name type="scientific">Trichomonas vaginalis (strain ATCC PRA-98 / G3)</name>
    <dbReference type="NCBI Taxonomy" id="412133"/>
    <lineage>
        <taxon>Eukaryota</taxon>
        <taxon>Metamonada</taxon>
        <taxon>Parabasalia</taxon>
        <taxon>Trichomonadida</taxon>
        <taxon>Trichomonadidae</taxon>
        <taxon>Trichomonas</taxon>
    </lineage>
</organism>
<accession>A2FX49</accession>
<dbReference type="PANTHER" id="PTHR12333:SF0">
    <property type="entry name" value="COMM DOMAIN-CONTAINING PROTEIN 10"/>
    <property type="match status" value="1"/>
</dbReference>
<evidence type="ECO:0000313" key="2">
    <source>
        <dbReference type="EMBL" id="EAX90527.1"/>
    </source>
</evidence>
<dbReference type="Pfam" id="PF07258">
    <property type="entry name" value="COMM_domain"/>
    <property type="match status" value="1"/>
</dbReference>
<sequence>MSENSELSEALKIVEKIPQRPFAQLLRRLAIALKERDNIPFSEDEVQILLEQFKLTPTELESFFSACQYVLQQAACYSFNSEKTQMYASQCGVPDEIAECFSAVWDAEGEDLINALKSRTLTDDVLNSTSWRLNLKAAENGKAPTKQPIMLLDLNVTGKKPITIQFNHEELSKFYDQIEQIQQQVDHLT</sequence>
<dbReference type="Pfam" id="PF21672">
    <property type="entry name" value="COMM_HN"/>
    <property type="match status" value="1"/>
</dbReference>
<dbReference type="PROSITE" id="PS51269">
    <property type="entry name" value="COMM"/>
    <property type="match status" value="1"/>
</dbReference>
<feature type="domain" description="COMM" evidence="1">
    <location>
        <begin position="125"/>
        <end position="189"/>
    </location>
</feature>
<dbReference type="PANTHER" id="PTHR12333">
    <property type="entry name" value="COMM DOMAIN CONTAINING PROTEIN 10"/>
    <property type="match status" value="1"/>
</dbReference>
<protein>
    <submittedName>
        <fullName evidence="2">HCaRG protein</fullName>
    </submittedName>
</protein>
<dbReference type="EMBL" id="DS114101">
    <property type="protein sequence ID" value="EAX90527.1"/>
    <property type="molecule type" value="Genomic_DNA"/>
</dbReference>
<reference evidence="2" key="2">
    <citation type="journal article" date="2007" name="Science">
        <title>Draft genome sequence of the sexually transmitted pathogen Trichomonas vaginalis.</title>
        <authorList>
            <person name="Carlton J.M."/>
            <person name="Hirt R.P."/>
            <person name="Silva J.C."/>
            <person name="Delcher A.L."/>
            <person name="Schatz M."/>
            <person name="Zhao Q."/>
            <person name="Wortman J.R."/>
            <person name="Bidwell S.L."/>
            <person name="Alsmark U.C.M."/>
            <person name="Besteiro S."/>
            <person name="Sicheritz-Ponten T."/>
            <person name="Noel C.J."/>
            <person name="Dacks J.B."/>
            <person name="Foster P.G."/>
            <person name="Simillion C."/>
            <person name="Van de Peer Y."/>
            <person name="Miranda-Saavedra D."/>
            <person name="Barton G.J."/>
            <person name="Westrop G.D."/>
            <person name="Mueller S."/>
            <person name="Dessi D."/>
            <person name="Fiori P.L."/>
            <person name="Ren Q."/>
            <person name="Paulsen I."/>
            <person name="Zhang H."/>
            <person name="Bastida-Corcuera F.D."/>
            <person name="Simoes-Barbosa A."/>
            <person name="Brown M.T."/>
            <person name="Hayes R.D."/>
            <person name="Mukherjee M."/>
            <person name="Okumura C.Y."/>
            <person name="Schneider R."/>
            <person name="Smith A.J."/>
            <person name="Vanacova S."/>
            <person name="Villalvazo M."/>
            <person name="Haas B.J."/>
            <person name="Pertea M."/>
            <person name="Feldblyum T.V."/>
            <person name="Utterback T.R."/>
            <person name="Shu C.L."/>
            <person name="Osoegawa K."/>
            <person name="de Jong P.J."/>
            <person name="Hrdy I."/>
            <person name="Horvathova L."/>
            <person name="Zubacova Z."/>
            <person name="Dolezal P."/>
            <person name="Malik S.B."/>
            <person name="Logsdon J.M. Jr."/>
            <person name="Henze K."/>
            <person name="Gupta A."/>
            <person name="Wang C.C."/>
            <person name="Dunne R.L."/>
            <person name="Upcroft J.A."/>
            <person name="Upcroft P."/>
            <person name="White O."/>
            <person name="Salzberg S.L."/>
            <person name="Tang P."/>
            <person name="Chiu C.-H."/>
            <person name="Lee Y.-S."/>
            <person name="Embley T.M."/>
            <person name="Coombs G.H."/>
            <person name="Mottram J.C."/>
            <person name="Tachezy J."/>
            <person name="Fraser-Liggett C.M."/>
            <person name="Johnson P.J."/>
        </authorList>
    </citation>
    <scope>NUCLEOTIDE SEQUENCE [LARGE SCALE GENOMIC DNA]</scope>
    <source>
        <strain evidence="2">G3</strain>
    </source>
</reference>
<dbReference type="STRING" id="5722.A2FX49"/>
<dbReference type="InterPro" id="IPR017920">
    <property type="entry name" value="COMM"/>
</dbReference>